<dbReference type="PROSITE" id="PS01039">
    <property type="entry name" value="SBP_BACTERIAL_3"/>
    <property type="match status" value="1"/>
</dbReference>
<organism evidence="6 7">
    <name type="scientific">Mycolicibacterium doricum</name>
    <dbReference type="NCBI Taxonomy" id="126673"/>
    <lineage>
        <taxon>Bacteria</taxon>
        <taxon>Bacillati</taxon>
        <taxon>Actinomycetota</taxon>
        <taxon>Actinomycetes</taxon>
        <taxon>Mycobacteriales</taxon>
        <taxon>Mycobacteriaceae</taxon>
        <taxon>Mycolicibacterium</taxon>
    </lineage>
</organism>
<feature type="domain" description="Solute-binding protein family 3/N-terminal" evidence="5">
    <location>
        <begin position="92"/>
        <end position="317"/>
    </location>
</feature>
<keyword evidence="3" id="KW-0732">Signal</keyword>
<evidence type="ECO:0000259" key="5">
    <source>
        <dbReference type="SMART" id="SM00062"/>
    </source>
</evidence>
<name>A0A7I7VS16_9MYCO</name>
<gene>
    <name evidence="6" type="ORF">MDOR_22230</name>
</gene>
<dbReference type="PANTHER" id="PTHR35936:SF17">
    <property type="entry name" value="ARGININE-BINDING EXTRACELLULAR PROTEIN ARTP"/>
    <property type="match status" value="1"/>
</dbReference>
<dbReference type="KEGG" id="mdr:MDOR_22230"/>
<dbReference type="Gene3D" id="3.40.190.10">
    <property type="entry name" value="Periplasmic binding protein-like II"/>
    <property type="match status" value="2"/>
</dbReference>
<comment type="similarity">
    <text evidence="2 4">Belongs to the bacterial solute-binding protein 3 family.</text>
</comment>
<evidence type="ECO:0000256" key="2">
    <source>
        <dbReference type="ARBA" id="ARBA00010333"/>
    </source>
</evidence>
<dbReference type="Pfam" id="PF00497">
    <property type="entry name" value="SBP_bac_3"/>
    <property type="match status" value="1"/>
</dbReference>
<dbReference type="CDD" id="cd01004">
    <property type="entry name" value="PBP2_MidA_like"/>
    <property type="match status" value="1"/>
</dbReference>
<reference evidence="6 7" key="1">
    <citation type="journal article" date="2019" name="Emerg. Microbes Infect.">
        <title>Comprehensive subspecies identification of 175 nontuberculous mycobacteria species based on 7547 genomic profiles.</title>
        <authorList>
            <person name="Matsumoto Y."/>
            <person name="Kinjo T."/>
            <person name="Motooka D."/>
            <person name="Nabeya D."/>
            <person name="Jung N."/>
            <person name="Uechi K."/>
            <person name="Horii T."/>
            <person name="Iida T."/>
            <person name="Fujita J."/>
            <person name="Nakamura S."/>
        </authorList>
    </citation>
    <scope>NUCLEOTIDE SEQUENCE [LARGE SCALE GENOMIC DNA]</scope>
    <source>
        <strain evidence="6 7">JCM 12405</strain>
    </source>
</reference>
<dbReference type="AlphaFoldDB" id="A0A7I7VS16"/>
<dbReference type="GO" id="GO:0030313">
    <property type="term" value="C:cell envelope"/>
    <property type="evidence" value="ECO:0007669"/>
    <property type="project" value="UniProtKB-SubCell"/>
</dbReference>
<sequence>MRAAAPMVNVVGLETWNGSMQEKEATVSRCQIRTGKMWRIAAIFAVSGAMALSGCAQNTDTSGPAEETTAATAEKVDEIANTLPQPIKDRGSLIVGVNVPYAPNEFKDPSGKIVGFDVDLMNAIASTLGVTADYRESDFEKIIPSIQGGTYDVGMSSFTDTKEREESVDFVTYFSAGIQWAQQAGGDIDPANACGKRVAVQSTTIEETEELPAKSKACTDAGKPAIQIVKFDEQDSVANAVVLGQADAMSADSPVTAYAVKQSNGKLETAGDIFDAAPYGWPVAKGSPLAQSLQQALEHLIESGAYEQIAQNWGVEDGMIDKPAINGAIS</sequence>
<evidence type="ECO:0000256" key="3">
    <source>
        <dbReference type="ARBA" id="ARBA00022729"/>
    </source>
</evidence>
<dbReference type="SUPFAM" id="SSF53850">
    <property type="entry name" value="Periplasmic binding protein-like II"/>
    <property type="match status" value="1"/>
</dbReference>
<evidence type="ECO:0000313" key="7">
    <source>
        <dbReference type="Proteomes" id="UP000467201"/>
    </source>
</evidence>
<dbReference type="InterPro" id="IPR018313">
    <property type="entry name" value="SBP_3_CS"/>
</dbReference>
<dbReference type="PANTHER" id="PTHR35936">
    <property type="entry name" value="MEMBRANE-BOUND LYTIC MUREIN TRANSGLYCOSYLASE F"/>
    <property type="match status" value="1"/>
</dbReference>
<dbReference type="Proteomes" id="UP000467201">
    <property type="component" value="Chromosome"/>
</dbReference>
<evidence type="ECO:0000256" key="1">
    <source>
        <dbReference type="ARBA" id="ARBA00004196"/>
    </source>
</evidence>
<accession>A0A7I7VS16</accession>
<protein>
    <submittedName>
        <fullName evidence="6">ABC transporter substrate-binding protein</fullName>
    </submittedName>
</protein>
<dbReference type="InterPro" id="IPR001638">
    <property type="entry name" value="Solute-binding_3/MltF_N"/>
</dbReference>
<evidence type="ECO:0000313" key="6">
    <source>
        <dbReference type="EMBL" id="BBZ08054.1"/>
    </source>
</evidence>
<comment type="subcellular location">
    <subcellularLocation>
        <location evidence="1">Cell envelope</location>
    </subcellularLocation>
</comment>
<dbReference type="EMBL" id="AP022605">
    <property type="protein sequence ID" value="BBZ08054.1"/>
    <property type="molecule type" value="Genomic_DNA"/>
</dbReference>
<dbReference type="SMART" id="SM00062">
    <property type="entry name" value="PBPb"/>
    <property type="match status" value="1"/>
</dbReference>
<proteinExistence type="inferred from homology"/>
<evidence type="ECO:0000256" key="4">
    <source>
        <dbReference type="RuleBase" id="RU003744"/>
    </source>
</evidence>